<sequence>MWQILIIIWFFSLYLLKLGRKQAILCDSILYGTLQTRTH</sequence>
<proteinExistence type="predicted"/>
<evidence type="ECO:0000313" key="2">
    <source>
        <dbReference type="Proteomes" id="UP000003729"/>
    </source>
</evidence>
<protein>
    <submittedName>
        <fullName evidence="1">Uncharacterized protein</fullName>
    </submittedName>
</protein>
<name>B6XFV7_9GAMM</name>
<dbReference type="EMBL" id="ABXW01000047">
    <property type="protein sequence ID" value="EEB45866.1"/>
    <property type="molecule type" value="Genomic_DNA"/>
</dbReference>
<comment type="caution">
    <text evidence="1">The sequence shown here is derived from an EMBL/GenBank/DDBJ whole genome shotgun (WGS) entry which is preliminary data.</text>
</comment>
<gene>
    <name evidence="1" type="ORF">PROVALCAL_02242</name>
</gene>
<reference evidence="1 2" key="2">
    <citation type="submission" date="2008-10" db="EMBL/GenBank/DDBJ databases">
        <authorList>
            <person name="Fulton L."/>
            <person name="Clifton S."/>
            <person name="Fulton B."/>
            <person name="Xu J."/>
            <person name="Minx P."/>
            <person name="Pepin K.H."/>
            <person name="Johnson M."/>
            <person name="Bhonagiri V."/>
            <person name="Nash W.E."/>
            <person name="Mardis E.R."/>
            <person name="Wilson R.K."/>
        </authorList>
    </citation>
    <scope>NUCLEOTIDE SEQUENCE [LARGE SCALE GENOMIC DNA]</scope>
    <source>
        <strain evidence="1 2">DSM 30120</strain>
    </source>
</reference>
<dbReference type="AlphaFoldDB" id="B6XFV7"/>
<organism evidence="1 2">
    <name type="scientific">Providencia alcalifaciens DSM 30120</name>
    <dbReference type="NCBI Taxonomy" id="520999"/>
    <lineage>
        <taxon>Bacteria</taxon>
        <taxon>Pseudomonadati</taxon>
        <taxon>Pseudomonadota</taxon>
        <taxon>Gammaproteobacteria</taxon>
        <taxon>Enterobacterales</taxon>
        <taxon>Morganellaceae</taxon>
        <taxon>Providencia</taxon>
    </lineage>
</organism>
<reference evidence="1 2" key="1">
    <citation type="submission" date="2008-10" db="EMBL/GenBank/DDBJ databases">
        <title>Draft genome sequence of Providencia alcalifaciens (DSM 30120).</title>
        <authorList>
            <person name="Sudarsanam P."/>
            <person name="Ley R."/>
            <person name="Guruge J."/>
            <person name="Turnbaugh P.J."/>
            <person name="Mahowald M."/>
            <person name="Liep D."/>
            <person name="Gordon J."/>
        </authorList>
    </citation>
    <scope>NUCLEOTIDE SEQUENCE [LARGE SCALE GENOMIC DNA]</scope>
    <source>
        <strain evidence="1 2">DSM 30120</strain>
    </source>
</reference>
<dbReference type="Proteomes" id="UP000003729">
    <property type="component" value="Unassembled WGS sequence"/>
</dbReference>
<accession>B6XFV7</accession>
<evidence type="ECO:0000313" key="1">
    <source>
        <dbReference type="EMBL" id="EEB45866.1"/>
    </source>
</evidence>